<evidence type="ECO:0000256" key="1">
    <source>
        <dbReference type="SAM" id="MobiDB-lite"/>
    </source>
</evidence>
<sequence>MLDKLLTLELREYRVSASAIRGLEPREVRLKLQSGCSLRTTTITSVYTVCNEPPEPTKTASIKVPVPTMRTTTTPPIVGACRTTSTTSVSGKKTVTAAVKICPYPPFTIPLTEEPPAPTEKPLTSGKPPTGNPSTSTGKVPTDEEDSIDEEEIEVVPDKPPTTTELLDGACREPTTTTIVSGKQTITRTIKFCPYPPFTFTIGEEPTPTGKPSTDEDEEVPIVKPIASKKPTSSSSSEPLDGACQRTTTITSVSGKETITKTVKFCPYPPFTITIGEEPTPTGKPSRTVKPTPVVKPTPIGKPSTEEDEEVPVEKPILGGACRTITITTVSKGKTIMTVAKHCPYPPFTIPITDEPAATGKPSTDGDEEEVSVKKPIPSRSSSPSPPIAGGCRTTTITSVSGKKTTTTVARICPFPPFTIPITEEPAATGKPSTEEAPTEEVPTEKPPTSTELLDGACVTSTIKTVSNRRTYTKFTTLCPYPTRNSPVPVTPKPKTPTPSPIGKGTTVACPPSKVRQVFLSCAKEQLVPCKTPCKTLVTVTSTGACSCIGAKQQVTGTTLGPTMCPNNCGCTTSTVWDLPAGCKTTKSEPPKPTVEEEQQEEEDIGGYY</sequence>
<feature type="region of interest" description="Disordered" evidence="1">
    <location>
        <begin position="354"/>
        <end position="395"/>
    </location>
</feature>
<feature type="compositionally biased region" description="Pro residues" evidence="1">
    <location>
        <begin position="489"/>
        <end position="500"/>
    </location>
</feature>
<feature type="compositionally biased region" description="Acidic residues" evidence="1">
    <location>
        <begin position="143"/>
        <end position="152"/>
    </location>
</feature>
<comment type="caution">
    <text evidence="2">The sequence shown here is derived from an EMBL/GenBank/DDBJ whole genome shotgun (WGS) entry which is preliminary data.</text>
</comment>
<feature type="region of interest" description="Disordered" evidence="1">
    <location>
        <begin position="420"/>
        <end position="452"/>
    </location>
</feature>
<accession>A0AAV9WFF6</accession>
<protein>
    <submittedName>
        <fullName evidence="2">Uncharacterized protein</fullName>
    </submittedName>
</protein>
<feature type="region of interest" description="Disordered" evidence="1">
    <location>
        <begin position="225"/>
        <end position="248"/>
    </location>
</feature>
<feature type="region of interest" description="Disordered" evidence="1">
    <location>
        <begin position="486"/>
        <end position="505"/>
    </location>
</feature>
<feature type="region of interest" description="Disordered" evidence="1">
    <location>
        <begin position="276"/>
        <end position="312"/>
    </location>
</feature>
<evidence type="ECO:0000313" key="3">
    <source>
        <dbReference type="Proteomes" id="UP001370758"/>
    </source>
</evidence>
<dbReference type="EMBL" id="JAVHJL010000003">
    <property type="protein sequence ID" value="KAK6507518.1"/>
    <property type="molecule type" value="Genomic_DNA"/>
</dbReference>
<feature type="region of interest" description="Disordered" evidence="1">
    <location>
        <begin position="109"/>
        <end position="152"/>
    </location>
</feature>
<proteinExistence type="predicted"/>
<keyword evidence="3" id="KW-1185">Reference proteome</keyword>
<feature type="compositionally biased region" description="Low complexity" evidence="1">
    <location>
        <begin position="284"/>
        <end position="299"/>
    </location>
</feature>
<evidence type="ECO:0000313" key="2">
    <source>
        <dbReference type="EMBL" id="KAK6507518.1"/>
    </source>
</evidence>
<dbReference type="AlphaFoldDB" id="A0AAV9WFF6"/>
<dbReference type="Proteomes" id="UP001370758">
    <property type="component" value="Unassembled WGS sequence"/>
</dbReference>
<feature type="compositionally biased region" description="Pro residues" evidence="1">
    <location>
        <begin position="109"/>
        <end position="119"/>
    </location>
</feature>
<feature type="region of interest" description="Disordered" evidence="1">
    <location>
        <begin position="584"/>
        <end position="609"/>
    </location>
</feature>
<reference evidence="2 3" key="1">
    <citation type="submission" date="2023-08" db="EMBL/GenBank/DDBJ databases">
        <authorList>
            <person name="Palmer J.M."/>
        </authorList>
    </citation>
    <scope>NUCLEOTIDE SEQUENCE [LARGE SCALE GENOMIC DNA]</scope>
    <source>
        <strain evidence="2 3">TWF481</strain>
    </source>
</reference>
<name>A0AAV9WFF6_9PEZI</name>
<feature type="compositionally biased region" description="Acidic residues" evidence="1">
    <location>
        <begin position="596"/>
        <end position="609"/>
    </location>
</feature>
<organism evidence="2 3">
    <name type="scientific">Arthrobotrys musiformis</name>
    <dbReference type="NCBI Taxonomy" id="47236"/>
    <lineage>
        <taxon>Eukaryota</taxon>
        <taxon>Fungi</taxon>
        <taxon>Dikarya</taxon>
        <taxon>Ascomycota</taxon>
        <taxon>Pezizomycotina</taxon>
        <taxon>Orbiliomycetes</taxon>
        <taxon>Orbiliales</taxon>
        <taxon>Orbiliaceae</taxon>
        <taxon>Arthrobotrys</taxon>
    </lineage>
</organism>
<gene>
    <name evidence="2" type="ORF">TWF481_005949</name>
</gene>